<protein>
    <submittedName>
        <fullName evidence="2">Uncharacterized protein</fullName>
    </submittedName>
</protein>
<feature type="region of interest" description="Disordered" evidence="1">
    <location>
        <begin position="1"/>
        <end position="34"/>
    </location>
</feature>
<dbReference type="EMBL" id="AHDJ01000027">
    <property type="protein sequence ID" value="EJQ44768.1"/>
    <property type="molecule type" value="Genomic_DNA"/>
</dbReference>
<dbReference type="AlphaFoldDB" id="J7XK99"/>
<comment type="caution">
    <text evidence="2">The sequence shown here is derived from an EMBL/GenBank/DDBJ whole genome shotgun (WGS) entry which is preliminary data.</text>
</comment>
<feature type="non-terminal residue" evidence="2">
    <location>
        <position position="1"/>
    </location>
</feature>
<evidence type="ECO:0000256" key="1">
    <source>
        <dbReference type="SAM" id="MobiDB-lite"/>
    </source>
</evidence>
<gene>
    <name evidence="2" type="ORF">IEE_02958</name>
</gene>
<dbReference type="Proteomes" id="UP000006600">
    <property type="component" value="Unassembled WGS sequence"/>
</dbReference>
<reference evidence="2 3" key="1">
    <citation type="submission" date="2012-04" db="EMBL/GenBank/DDBJ databases">
        <title>The Genome Sequence of Bacillus cereus BAG5X1-1.</title>
        <authorList>
            <consortium name="The Broad Institute Genome Sequencing Platform"/>
            <consortium name="The Broad Institute Genome Sequencing Center for Infectious Disease"/>
            <person name="Feldgarden M."/>
            <person name="Van der Auwera G.A."/>
            <person name="Mahillon J."/>
            <person name="Duprez V."/>
            <person name="Timmery S."/>
            <person name="Mattelet C."/>
            <person name="Dierick K."/>
            <person name="Sun M."/>
            <person name="Yu Z."/>
            <person name="Zhu L."/>
            <person name="Hu X."/>
            <person name="Shank E.B."/>
            <person name="Swiecicka I."/>
            <person name="Hansen B.M."/>
            <person name="Andrup L."/>
            <person name="Young S.K."/>
            <person name="Zeng Q."/>
            <person name="Gargeya S."/>
            <person name="Fitzgerald M."/>
            <person name="Haas B."/>
            <person name="Abouelleil A."/>
            <person name="Alvarado L."/>
            <person name="Arachchi H.M."/>
            <person name="Berlin A."/>
            <person name="Chapman S.B."/>
            <person name="Goldberg J."/>
            <person name="Griggs A."/>
            <person name="Gujja S."/>
            <person name="Hansen M."/>
            <person name="Howarth C."/>
            <person name="Imamovic A."/>
            <person name="Larimer J."/>
            <person name="McCowen C."/>
            <person name="Montmayeur A."/>
            <person name="Murphy C."/>
            <person name="Neiman D."/>
            <person name="Pearson M."/>
            <person name="Priest M."/>
            <person name="Roberts A."/>
            <person name="Saif S."/>
            <person name="Shea T."/>
            <person name="Sisk P."/>
            <person name="Sykes S."/>
            <person name="Wortman J."/>
            <person name="Nusbaum C."/>
            <person name="Birren B."/>
        </authorList>
    </citation>
    <scope>NUCLEOTIDE SEQUENCE [LARGE SCALE GENOMIC DNA]</scope>
    <source>
        <strain evidence="2 3">BAG5X1-1</strain>
    </source>
</reference>
<accession>J7XK99</accession>
<proteinExistence type="predicted"/>
<evidence type="ECO:0000313" key="3">
    <source>
        <dbReference type="Proteomes" id="UP000006600"/>
    </source>
</evidence>
<name>J7XK99_BACCE</name>
<sequence>QGTPTPPTTGGGQGDSTPPTTGGNTGEAPSNNGQ</sequence>
<organism evidence="2 3">
    <name type="scientific">Bacillus cereus BAG5X1-1</name>
    <dbReference type="NCBI Taxonomy" id="1053189"/>
    <lineage>
        <taxon>Bacteria</taxon>
        <taxon>Bacillati</taxon>
        <taxon>Bacillota</taxon>
        <taxon>Bacilli</taxon>
        <taxon>Bacillales</taxon>
        <taxon>Bacillaceae</taxon>
        <taxon>Bacillus</taxon>
        <taxon>Bacillus cereus group</taxon>
    </lineage>
</organism>
<dbReference type="HOGENOM" id="CLU_3378223_0_0_9"/>
<evidence type="ECO:0000313" key="2">
    <source>
        <dbReference type="EMBL" id="EJQ44768.1"/>
    </source>
</evidence>